<accession>A0ABV6CNW7</accession>
<dbReference type="Proteomes" id="UP001589795">
    <property type="component" value="Unassembled WGS sequence"/>
</dbReference>
<keyword evidence="2" id="KW-1185">Reference proteome</keyword>
<gene>
    <name evidence="1" type="ORF">ACFFIZ_14825</name>
</gene>
<evidence type="ECO:0000313" key="2">
    <source>
        <dbReference type="Proteomes" id="UP001589795"/>
    </source>
</evidence>
<organism evidence="1 2">
    <name type="scientific">Paracoccus rhizosphaerae</name>
    <dbReference type="NCBI Taxonomy" id="1133347"/>
    <lineage>
        <taxon>Bacteria</taxon>
        <taxon>Pseudomonadati</taxon>
        <taxon>Pseudomonadota</taxon>
        <taxon>Alphaproteobacteria</taxon>
        <taxon>Rhodobacterales</taxon>
        <taxon>Paracoccaceae</taxon>
        <taxon>Paracoccus</taxon>
    </lineage>
</organism>
<evidence type="ECO:0000313" key="1">
    <source>
        <dbReference type="EMBL" id="MFC0201545.1"/>
    </source>
</evidence>
<protein>
    <submittedName>
        <fullName evidence="1">Uncharacterized protein</fullName>
    </submittedName>
</protein>
<name>A0ABV6CNW7_9RHOB</name>
<sequence length="68" mass="7654">MIELLFVACLSADPASCRDRSLVFTDDISVLGCMMGAQSQLAKWAEAHPRQRITRWRCKLSDRAERAA</sequence>
<proteinExistence type="predicted"/>
<reference evidence="1 2" key="1">
    <citation type="submission" date="2024-09" db="EMBL/GenBank/DDBJ databases">
        <authorList>
            <person name="Sun Q."/>
            <person name="Mori K."/>
        </authorList>
    </citation>
    <scope>NUCLEOTIDE SEQUENCE [LARGE SCALE GENOMIC DNA]</scope>
    <source>
        <strain evidence="1 2">CCM 7904</strain>
    </source>
</reference>
<dbReference type="RefSeq" id="WP_265506563.1">
    <property type="nucleotide sequence ID" value="NZ_JAOTBE010000014.1"/>
</dbReference>
<dbReference type="EMBL" id="JBHLWQ010000137">
    <property type="protein sequence ID" value="MFC0201545.1"/>
    <property type="molecule type" value="Genomic_DNA"/>
</dbReference>
<comment type="caution">
    <text evidence="1">The sequence shown here is derived from an EMBL/GenBank/DDBJ whole genome shotgun (WGS) entry which is preliminary data.</text>
</comment>